<reference evidence="6" key="1">
    <citation type="submission" date="2019-12" db="EMBL/GenBank/DDBJ databases">
        <authorList>
            <person name="Scholz U."/>
            <person name="Mascher M."/>
            <person name="Fiebig A."/>
        </authorList>
    </citation>
    <scope>NUCLEOTIDE SEQUENCE</scope>
</reference>
<evidence type="ECO:0000313" key="7">
    <source>
        <dbReference type="EMBL" id="CAA7403453.1"/>
    </source>
</evidence>
<accession>A0A7I8JA52</accession>
<dbReference type="InterPro" id="IPR000504">
    <property type="entry name" value="RRM_dom"/>
</dbReference>
<gene>
    <name evidence="6" type="ORF">SI7747_10013048</name>
    <name evidence="7" type="ORF">SI8410_10014131</name>
</gene>
<evidence type="ECO:0000313" key="8">
    <source>
        <dbReference type="Proteomes" id="UP000663760"/>
    </source>
</evidence>
<dbReference type="SMART" id="SM00360">
    <property type="entry name" value="RRM"/>
    <property type="match status" value="2"/>
</dbReference>
<dbReference type="GO" id="GO:0003723">
    <property type="term" value="F:RNA binding"/>
    <property type="evidence" value="ECO:0007669"/>
    <property type="project" value="UniProtKB-UniRule"/>
</dbReference>
<evidence type="ECO:0000256" key="3">
    <source>
        <dbReference type="PROSITE-ProRule" id="PRU00176"/>
    </source>
</evidence>
<keyword evidence="2 3" id="KW-0694">RNA-binding</keyword>
<evidence type="ECO:0000259" key="5">
    <source>
        <dbReference type="PROSITE" id="PS50102"/>
    </source>
</evidence>
<dbReference type="InterPro" id="IPR050666">
    <property type="entry name" value="ESRP"/>
</dbReference>
<organism evidence="6">
    <name type="scientific">Spirodela intermedia</name>
    <name type="common">Intermediate duckweed</name>
    <dbReference type="NCBI Taxonomy" id="51605"/>
    <lineage>
        <taxon>Eukaryota</taxon>
        <taxon>Viridiplantae</taxon>
        <taxon>Streptophyta</taxon>
        <taxon>Embryophyta</taxon>
        <taxon>Tracheophyta</taxon>
        <taxon>Spermatophyta</taxon>
        <taxon>Magnoliopsida</taxon>
        <taxon>Liliopsida</taxon>
        <taxon>Araceae</taxon>
        <taxon>Lemnoideae</taxon>
        <taxon>Spirodela</taxon>
    </lineage>
</organism>
<sequence>MWGTEGYSEAYEVGSKRPRVVDSTNPYFAVGAASAGFLLPYGGGYGGGDINYGAALSGYGSSTGSSSMYAFPVVRLRGLPFNCTDIDIFKFFSGLDVLDCLLTNKNGRFSGEAFVVFASPMQAEFALERDQQNMGRRYVEVFRCRKQDYYHAVAAEVNSLGIGGGGGGGGTGGEGDYSRGGPSSSARAHEGKDQMEYTEVLKLRGLPFSVTKADIVNFFGGDFGLAEDNVHVVVRADGRATGEAFVEFASAEEAKRAMGKDRMTIGPRYVELFPSTPEEARRAEARSRP</sequence>
<dbReference type="SUPFAM" id="SSF54928">
    <property type="entry name" value="RNA-binding domain, RBD"/>
    <property type="match status" value="2"/>
</dbReference>
<proteinExistence type="predicted"/>
<dbReference type="PANTHER" id="PTHR13976">
    <property type="entry name" value="HETEROGENEOUS NUCLEAR RIBONUCLEOPROTEIN-RELATED"/>
    <property type="match status" value="1"/>
</dbReference>
<evidence type="ECO:0000313" key="6">
    <source>
        <dbReference type="EMBL" id="CAA2627395.1"/>
    </source>
</evidence>
<evidence type="ECO:0000256" key="2">
    <source>
        <dbReference type="ARBA" id="ARBA00022884"/>
    </source>
</evidence>
<dbReference type="Proteomes" id="UP000663760">
    <property type="component" value="Chromosome 10"/>
</dbReference>
<keyword evidence="1" id="KW-0677">Repeat</keyword>
<dbReference type="InterPro" id="IPR012677">
    <property type="entry name" value="Nucleotide-bd_a/b_plait_sf"/>
</dbReference>
<dbReference type="EMBL" id="LR743597">
    <property type="protein sequence ID" value="CAA2627395.1"/>
    <property type="molecule type" value="Genomic_DNA"/>
</dbReference>
<feature type="region of interest" description="Disordered" evidence="4">
    <location>
        <begin position="164"/>
        <end position="193"/>
    </location>
</feature>
<dbReference type="Pfam" id="PF00076">
    <property type="entry name" value="RRM_1"/>
    <property type="match status" value="2"/>
</dbReference>
<feature type="compositionally biased region" description="Gly residues" evidence="4">
    <location>
        <begin position="164"/>
        <end position="175"/>
    </location>
</feature>
<dbReference type="EMBL" id="LR746273">
    <property type="protein sequence ID" value="CAA7403453.1"/>
    <property type="molecule type" value="Genomic_DNA"/>
</dbReference>
<evidence type="ECO:0000256" key="1">
    <source>
        <dbReference type="ARBA" id="ARBA00022737"/>
    </source>
</evidence>
<keyword evidence="8" id="KW-1185">Reference proteome</keyword>
<dbReference type="CDD" id="cd12254">
    <property type="entry name" value="RRM_hnRNPH_ESRPs_RBM12_like"/>
    <property type="match status" value="2"/>
</dbReference>
<feature type="domain" description="RRM" evidence="5">
    <location>
        <begin position="199"/>
        <end position="277"/>
    </location>
</feature>
<dbReference type="PROSITE" id="PS50102">
    <property type="entry name" value="RRM"/>
    <property type="match status" value="1"/>
</dbReference>
<dbReference type="Gene3D" id="3.30.70.330">
    <property type="match status" value="2"/>
</dbReference>
<dbReference type="OrthoDB" id="431068at2759"/>
<evidence type="ECO:0000256" key="4">
    <source>
        <dbReference type="SAM" id="MobiDB-lite"/>
    </source>
</evidence>
<name>A0A7I8JA52_SPIIN</name>
<dbReference type="AlphaFoldDB" id="A0A7I8JA52"/>
<protein>
    <recommendedName>
        <fullName evidence="5">RRM domain-containing protein</fullName>
    </recommendedName>
</protein>
<dbReference type="InterPro" id="IPR035979">
    <property type="entry name" value="RBD_domain_sf"/>
</dbReference>